<sequence>MSDQPHSSNEELGDGFRKQPLLTFNKNVGDYDRLSRLLESVSLVFRLTDTSQNKVDVENPLPLKNKWVIWEQIVKKDDQRHASDYKGHTKPLVSFDSVQSFWNLWFNIPQPSELSTSKRLARECADGTEHIVDAVMVFRHDIQPMWEDPLNQDGGHFDYRFKPSEVTSLTVDEYWNNIVLGLIGSNIPQGEFINGVRLVDKLASKYPVVRIEVWFKNLGESNDATQLMKSIGTCMALRLDGSVGPIPKGDLKWH</sequence>
<evidence type="ECO:0000256" key="1">
    <source>
        <dbReference type="ARBA" id="ARBA00009860"/>
    </source>
</evidence>
<evidence type="ECO:0000256" key="4">
    <source>
        <dbReference type="ARBA" id="ARBA00022884"/>
    </source>
</evidence>
<dbReference type="SUPFAM" id="SSF55418">
    <property type="entry name" value="eIF4e-like"/>
    <property type="match status" value="1"/>
</dbReference>
<reference evidence="7" key="1">
    <citation type="submission" date="2023-08" db="EMBL/GenBank/DDBJ databases">
        <title>Draft sequence of the Babesia gibsoni genome.</title>
        <authorList>
            <person name="Yamagishi J.Y."/>
            <person name="Xuan X.X."/>
        </authorList>
    </citation>
    <scope>NUCLEOTIDE SEQUENCE</scope>
    <source>
        <strain evidence="7">Azabu</strain>
    </source>
</reference>
<dbReference type="Pfam" id="PF01652">
    <property type="entry name" value="IF4E"/>
    <property type="match status" value="1"/>
</dbReference>
<protein>
    <submittedName>
        <fullName evidence="7">RNA cap</fullName>
    </submittedName>
</protein>
<comment type="similarity">
    <text evidence="1 6">Belongs to the eukaryotic initiation factor 4E family.</text>
</comment>
<dbReference type="InterPro" id="IPR001040">
    <property type="entry name" value="TIF_eIF_4E"/>
</dbReference>
<dbReference type="GO" id="GO:0003743">
    <property type="term" value="F:translation initiation factor activity"/>
    <property type="evidence" value="ECO:0007669"/>
    <property type="project" value="UniProtKB-KW"/>
</dbReference>
<evidence type="ECO:0000256" key="3">
    <source>
        <dbReference type="ARBA" id="ARBA00022845"/>
    </source>
</evidence>
<comment type="caution">
    <text evidence="7">The sequence shown here is derived from an EMBL/GenBank/DDBJ whole genome shotgun (WGS) entry which is preliminary data.</text>
</comment>
<gene>
    <name evidence="7" type="ORF">BgAZ_208900</name>
</gene>
<keyword evidence="3" id="KW-0810">Translation regulation</keyword>
<evidence type="ECO:0000256" key="6">
    <source>
        <dbReference type="RuleBase" id="RU004374"/>
    </source>
</evidence>
<organism evidence="7 8">
    <name type="scientific">Babesia gibsoni</name>
    <dbReference type="NCBI Taxonomy" id="33632"/>
    <lineage>
        <taxon>Eukaryota</taxon>
        <taxon>Sar</taxon>
        <taxon>Alveolata</taxon>
        <taxon>Apicomplexa</taxon>
        <taxon>Aconoidasida</taxon>
        <taxon>Piroplasmida</taxon>
        <taxon>Babesiidae</taxon>
        <taxon>Babesia</taxon>
    </lineage>
</organism>
<dbReference type="Proteomes" id="UP001230268">
    <property type="component" value="Unassembled WGS sequence"/>
</dbReference>
<keyword evidence="8" id="KW-1185">Reference proteome</keyword>
<evidence type="ECO:0000313" key="7">
    <source>
        <dbReference type="EMBL" id="KAK1444014.1"/>
    </source>
</evidence>
<keyword evidence="2 6" id="KW-0396">Initiation factor</keyword>
<evidence type="ECO:0000256" key="5">
    <source>
        <dbReference type="ARBA" id="ARBA00022917"/>
    </source>
</evidence>
<dbReference type="EMBL" id="JAVEPI010000002">
    <property type="protein sequence ID" value="KAK1444014.1"/>
    <property type="molecule type" value="Genomic_DNA"/>
</dbReference>
<dbReference type="InterPro" id="IPR023398">
    <property type="entry name" value="TIF_eIF4e-like"/>
</dbReference>
<name>A0AAD8UUY2_BABGI</name>
<evidence type="ECO:0000256" key="2">
    <source>
        <dbReference type="ARBA" id="ARBA00022540"/>
    </source>
</evidence>
<dbReference type="GO" id="GO:0000340">
    <property type="term" value="F:RNA 7-methylguanosine cap binding"/>
    <property type="evidence" value="ECO:0007669"/>
    <property type="project" value="TreeGrafter"/>
</dbReference>
<dbReference type="GO" id="GO:0006417">
    <property type="term" value="P:regulation of translation"/>
    <property type="evidence" value="ECO:0007669"/>
    <property type="project" value="UniProtKB-KW"/>
</dbReference>
<evidence type="ECO:0000313" key="8">
    <source>
        <dbReference type="Proteomes" id="UP001230268"/>
    </source>
</evidence>
<dbReference type="Gene3D" id="3.30.760.10">
    <property type="entry name" value="RNA Cap, Translation Initiation Factor Eif4e"/>
    <property type="match status" value="1"/>
</dbReference>
<dbReference type="AlphaFoldDB" id="A0AAD8UUY2"/>
<dbReference type="PANTHER" id="PTHR11960:SF8">
    <property type="entry name" value="EUKARYOTIC TRANSLATION INITIATION FACTOR 4E1-RELATED"/>
    <property type="match status" value="1"/>
</dbReference>
<proteinExistence type="inferred from homology"/>
<dbReference type="GO" id="GO:0016281">
    <property type="term" value="C:eukaryotic translation initiation factor 4F complex"/>
    <property type="evidence" value="ECO:0007669"/>
    <property type="project" value="TreeGrafter"/>
</dbReference>
<dbReference type="PANTHER" id="PTHR11960">
    <property type="entry name" value="EUKARYOTIC TRANSLATION INITIATION FACTOR 4E RELATED"/>
    <property type="match status" value="1"/>
</dbReference>
<accession>A0AAD8UUY2</accession>
<keyword evidence="4 6" id="KW-0694">RNA-binding</keyword>
<keyword evidence="5 6" id="KW-0648">Protein biosynthesis</keyword>